<feature type="region of interest" description="Disordered" evidence="1">
    <location>
        <begin position="1"/>
        <end position="24"/>
    </location>
</feature>
<organism evidence="2 3">
    <name type="scientific">Tothia fuscella</name>
    <dbReference type="NCBI Taxonomy" id="1048955"/>
    <lineage>
        <taxon>Eukaryota</taxon>
        <taxon>Fungi</taxon>
        <taxon>Dikarya</taxon>
        <taxon>Ascomycota</taxon>
        <taxon>Pezizomycotina</taxon>
        <taxon>Dothideomycetes</taxon>
        <taxon>Pleosporomycetidae</taxon>
        <taxon>Venturiales</taxon>
        <taxon>Cylindrosympodiaceae</taxon>
        <taxon>Tothia</taxon>
    </lineage>
</organism>
<evidence type="ECO:0000313" key="2">
    <source>
        <dbReference type="EMBL" id="KAF2432539.1"/>
    </source>
</evidence>
<dbReference type="EMBL" id="MU007025">
    <property type="protein sequence ID" value="KAF2432539.1"/>
    <property type="molecule type" value="Genomic_DNA"/>
</dbReference>
<name>A0A9P4NWL2_9PEZI</name>
<dbReference type="Proteomes" id="UP000800235">
    <property type="component" value="Unassembled WGS sequence"/>
</dbReference>
<evidence type="ECO:0000256" key="1">
    <source>
        <dbReference type="SAM" id="MobiDB-lite"/>
    </source>
</evidence>
<keyword evidence="3" id="KW-1185">Reference proteome</keyword>
<proteinExistence type="predicted"/>
<evidence type="ECO:0000313" key="3">
    <source>
        <dbReference type="Proteomes" id="UP000800235"/>
    </source>
</evidence>
<sequence length="171" mass="19547">MSIMADQRLESRTGVAENTDRTLPQPASSPICRCMSDAYFLVHHIPASFISVQNILNLSLLFNEIHKHFLPVLIDAQIKVFCVPDLTYPMLGGQGKILAVHNFFRRVDPKVFKFLAKVEVVTLSSFKLKGDDKHGYMELKWFYDTFPLCEFVTSNVSVPRRQVDELWGVAR</sequence>
<comment type="caution">
    <text evidence="2">The sequence shown here is derived from an EMBL/GenBank/DDBJ whole genome shotgun (WGS) entry which is preliminary data.</text>
</comment>
<dbReference type="AlphaFoldDB" id="A0A9P4NWL2"/>
<gene>
    <name evidence="2" type="ORF">EJ08DRAFT_658886</name>
</gene>
<protein>
    <submittedName>
        <fullName evidence="2">Uncharacterized protein</fullName>
    </submittedName>
</protein>
<accession>A0A9P4NWL2</accession>
<reference evidence="2" key="1">
    <citation type="journal article" date="2020" name="Stud. Mycol.">
        <title>101 Dothideomycetes genomes: a test case for predicting lifestyles and emergence of pathogens.</title>
        <authorList>
            <person name="Haridas S."/>
            <person name="Albert R."/>
            <person name="Binder M."/>
            <person name="Bloem J."/>
            <person name="Labutti K."/>
            <person name="Salamov A."/>
            <person name="Andreopoulos B."/>
            <person name="Baker S."/>
            <person name="Barry K."/>
            <person name="Bills G."/>
            <person name="Bluhm B."/>
            <person name="Cannon C."/>
            <person name="Castanera R."/>
            <person name="Culley D."/>
            <person name="Daum C."/>
            <person name="Ezra D."/>
            <person name="Gonzalez J."/>
            <person name="Henrissat B."/>
            <person name="Kuo A."/>
            <person name="Liang C."/>
            <person name="Lipzen A."/>
            <person name="Lutzoni F."/>
            <person name="Magnuson J."/>
            <person name="Mondo S."/>
            <person name="Nolan M."/>
            <person name="Ohm R."/>
            <person name="Pangilinan J."/>
            <person name="Park H.-J."/>
            <person name="Ramirez L."/>
            <person name="Alfaro M."/>
            <person name="Sun H."/>
            <person name="Tritt A."/>
            <person name="Yoshinaga Y."/>
            <person name="Zwiers L.-H."/>
            <person name="Turgeon B."/>
            <person name="Goodwin S."/>
            <person name="Spatafora J."/>
            <person name="Crous P."/>
            <person name="Grigoriev I."/>
        </authorList>
    </citation>
    <scope>NUCLEOTIDE SEQUENCE</scope>
    <source>
        <strain evidence="2">CBS 130266</strain>
    </source>
</reference>